<sequence length="58" mass="6353">MDFRKNSLSKPVEKDDADPANEPYLHPYQSLLHEPTVALVGNPSDRADVATAAILGYN</sequence>
<feature type="region of interest" description="Disordered" evidence="1">
    <location>
        <begin position="1"/>
        <end position="25"/>
    </location>
</feature>
<evidence type="ECO:0000313" key="3">
    <source>
        <dbReference type="Proteomes" id="UP000245712"/>
    </source>
</evidence>
<organism evidence="2 3">
    <name type="scientific">Paraburkholderia unamae</name>
    <dbReference type="NCBI Taxonomy" id="219649"/>
    <lineage>
        <taxon>Bacteria</taxon>
        <taxon>Pseudomonadati</taxon>
        <taxon>Pseudomonadota</taxon>
        <taxon>Betaproteobacteria</taxon>
        <taxon>Burkholderiales</taxon>
        <taxon>Burkholderiaceae</taxon>
        <taxon>Paraburkholderia</taxon>
    </lineage>
</organism>
<reference evidence="2 3" key="1">
    <citation type="submission" date="2018-05" db="EMBL/GenBank/DDBJ databases">
        <title>Genomic Encyclopedia of Type Strains, Phase IV (KMG-V): Genome sequencing to study the core and pangenomes of soil and plant-associated prokaryotes.</title>
        <authorList>
            <person name="Whitman W."/>
        </authorList>
    </citation>
    <scope>NUCLEOTIDE SEQUENCE [LARGE SCALE GENOMIC DNA]</scope>
    <source>
        <strain evidence="2 3">SCZa-39</strain>
    </source>
</reference>
<dbReference type="EMBL" id="QEOB01000011">
    <property type="protein sequence ID" value="PVX81380.1"/>
    <property type="molecule type" value="Genomic_DNA"/>
</dbReference>
<accession>A0ABX5KPE8</accession>
<dbReference type="Proteomes" id="UP000245712">
    <property type="component" value="Unassembled WGS sequence"/>
</dbReference>
<evidence type="ECO:0000256" key="1">
    <source>
        <dbReference type="SAM" id="MobiDB-lite"/>
    </source>
</evidence>
<protein>
    <submittedName>
        <fullName evidence="2">Uncharacterized protein</fullName>
    </submittedName>
</protein>
<name>A0ABX5KPE8_9BURK</name>
<comment type="caution">
    <text evidence="2">The sequence shown here is derived from an EMBL/GenBank/DDBJ whole genome shotgun (WGS) entry which is preliminary data.</text>
</comment>
<evidence type="ECO:0000313" key="2">
    <source>
        <dbReference type="EMBL" id="PVX81380.1"/>
    </source>
</evidence>
<gene>
    <name evidence="2" type="ORF">C7402_111282</name>
</gene>
<dbReference type="RefSeq" id="WP_165841977.1">
    <property type="nucleotide sequence ID" value="NZ_QEOB01000011.1"/>
</dbReference>
<proteinExistence type="predicted"/>
<keyword evidence="3" id="KW-1185">Reference proteome</keyword>